<dbReference type="InterPro" id="IPR020891">
    <property type="entry name" value="UPF0758_CS"/>
</dbReference>
<keyword evidence="9" id="KW-1185">Reference proteome</keyword>
<comment type="similarity">
    <text evidence="6">Belongs to the UPF0758 family.</text>
</comment>
<dbReference type="InterPro" id="IPR025657">
    <property type="entry name" value="RadC_JAB"/>
</dbReference>
<dbReference type="Pfam" id="PF04002">
    <property type="entry name" value="RadC"/>
    <property type="match status" value="1"/>
</dbReference>
<keyword evidence="3" id="KW-0378">Hydrolase</keyword>
<keyword evidence="1" id="KW-0645">Protease</keyword>
<dbReference type="RefSeq" id="WP_219043466.1">
    <property type="nucleotide sequence ID" value="NZ_JAHWDQ010000002.1"/>
</dbReference>
<reference evidence="8" key="1">
    <citation type="submission" date="2021-07" db="EMBL/GenBank/DDBJ databases">
        <title>Zhongshania sp. CAU 1632 isolated from seawater.</title>
        <authorList>
            <person name="Kim W."/>
        </authorList>
    </citation>
    <scope>NUCLEOTIDE SEQUENCE</scope>
    <source>
        <strain evidence="8">CAU 1632</strain>
    </source>
</reference>
<keyword evidence="4" id="KW-0862">Zinc</keyword>
<evidence type="ECO:0000256" key="1">
    <source>
        <dbReference type="ARBA" id="ARBA00022670"/>
    </source>
</evidence>
<sequence>MAITDWPEDERPREKLLQRGAAALADAELLAIFLRTGVRGKSAVDLARELLQEHGGLADLIAASRERFCASHGLGDAKFVQLQAVVEMSRRYLAEALLNKPVFASAAATRQFLLAQLRNEVREVFAVLYLNNQHQMLLYEPLFYGTIDGAAVYPREIARRALELHAAALIVVHNHPSGVAEPSEADIKITRRIRDALALLDMRLLDHCVVAGPEVISLAERGLI</sequence>
<protein>
    <submittedName>
        <fullName evidence="8">DNA repair protein RadC</fullName>
    </submittedName>
</protein>
<dbReference type="InterPro" id="IPR001405">
    <property type="entry name" value="UPF0758"/>
</dbReference>
<evidence type="ECO:0000256" key="4">
    <source>
        <dbReference type="ARBA" id="ARBA00022833"/>
    </source>
</evidence>
<evidence type="ECO:0000256" key="6">
    <source>
        <dbReference type="RuleBase" id="RU003797"/>
    </source>
</evidence>
<dbReference type="NCBIfam" id="NF000642">
    <property type="entry name" value="PRK00024.1"/>
    <property type="match status" value="1"/>
</dbReference>
<comment type="caution">
    <text evidence="8">The sequence shown here is derived from an EMBL/GenBank/DDBJ whole genome shotgun (WGS) entry which is preliminary data.</text>
</comment>
<keyword evidence="2" id="KW-0479">Metal-binding</keyword>
<dbReference type="EMBL" id="JAHWDQ010000002">
    <property type="protein sequence ID" value="MBW2941222.1"/>
    <property type="molecule type" value="Genomic_DNA"/>
</dbReference>
<evidence type="ECO:0000256" key="5">
    <source>
        <dbReference type="ARBA" id="ARBA00023049"/>
    </source>
</evidence>
<dbReference type="PANTHER" id="PTHR30471">
    <property type="entry name" value="DNA REPAIR PROTEIN RADC"/>
    <property type="match status" value="1"/>
</dbReference>
<dbReference type="Pfam" id="PF20582">
    <property type="entry name" value="UPF0758_N"/>
    <property type="match status" value="1"/>
</dbReference>
<name>A0ABS6VSE0_9GAMM</name>
<accession>A0ABS6VSE0</accession>
<proteinExistence type="inferred from homology"/>
<dbReference type="InterPro" id="IPR037518">
    <property type="entry name" value="MPN"/>
</dbReference>
<keyword evidence="5" id="KW-0482">Metalloprotease</keyword>
<dbReference type="Proteomes" id="UP001166291">
    <property type="component" value="Unassembled WGS sequence"/>
</dbReference>
<organism evidence="8 9">
    <name type="scientific">Zhongshania aquimaris</name>
    <dbReference type="NCBI Taxonomy" id="2857107"/>
    <lineage>
        <taxon>Bacteria</taxon>
        <taxon>Pseudomonadati</taxon>
        <taxon>Pseudomonadota</taxon>
        <taxon>Gammaproteobacteria</taxon>
        <taxon>Cellvibrionales</taxon>
        <taxon>Spongiibacteraceae</taxon>
        <taxon>Zhongshania</taxon>
    </lineage>
</organism>
<dbReference type="CDD" id="cd08071">
    <property type="entry name" value="MPN_DUF2466"/>
    <property type="match status" value="1"/>
</dbReference>
<dbReference type="InterPro" id="IPR046778">
    <property type="entry name" value="UPF0758_N"/>
</dbReference>
<feature type="domain" description="MPN" evidence="7">
    <location>
        <begin position="102"/>
        <end position="224"/>
    </location>
</feature>
<evidence type="ECO:0000259" key="7">
    <source>
        <dbReference type="PROSITE" id="PS50249"/>
    </source>
</evidence>
<dbReference type="PANTHER" id="PTHR30471:SF3">
    <property type="entry name" value="UPF0758 PROTEIN YEES-RELATED"/>
    <property type="match status" value="1"/>
</dbReference>
<gene>
    <name evidence="8" type="primary">radC</name>
    <name evidence="8" type="ORF">KXJ70_10555</name>
</gene>
<dbReference type="PROSITE" id="PS50249">
    <property type="entry name" value="MPN"/>
    <property type="match status" value="1"/>
</dbReference>
<dbReference type="NCBIfam" id="TIGR00608">
    <property type="entry name" value="radc"/>
    <property type="match status" value="1"/>
</dbReference>
<evidence type="ECO:0000256" key="3">
    <source>
        <dbReference type="ARBA" id="ARBA00022801"/>
    </source>
</evidence>
<dbReference type="PROSITE" id="PS01302">
    <property type="entry name" value="UPF0758"/>
    <property type="match status" value="1"/>
</dbReference>
<evidence type="ECO:0000313" key="8">
    <source>
        <dbReference type="EMBL" id="MBW2941222.1"/>
    </source>
</evidence>
<evidence type="ECO:0000256" key="2">
    <source>
        <dbReference type="ARBA" id="ARBA00022723"/>
    </source>
</evidence>
<evidence type="ECO:0000313" key="9">
    <source>
        <dbReference type="Proteomes" id="UP001166291"/>
    </source>
</evidence>